<proteinExistence type="predicted"/>
<reference evidence="1" key="1">
    <citation type="submission" date="2019-04" db="EMBL/GenBank/DDBJ databases">
        <title>Evolution of Biomass-Degrading Anaerobic Consortia Revealed by Metagenomics.</title>
        <authorList>
            <person name="Peng X."/>
        </authorList>
    </citation>
    <scope>NUCLEOTIDE SEQUENCE</scope>
    <source>
        <strain evidence="1">SIG140</strain>
    </source>
</reference>
<name>A0A9D5NY08_XYLRU</name>
<evidence type="ECO:0000313" key="3">
    <source>
        <dbReference type="Proteomes" id="UP000806522"/>
    </source>
</evidence>
<dbReference type="EMBL" id="SUYC01000001">
    <property type="protein sequence ID" value="MBE6269475.1"/>
    <property type="molecule type" value="Genomic_DNA"/>
</dbReference>
<evidence type="ECO:0000313" key="2">
    <source>
        <dbReference type="EMBL" id="MBE6269650.1"/>
    </source>
</evidence>
<evidence type="ECO:0000313" key="1">
    <source>
        <dbReference type="EMBL" id="MBE6269475.1"/>
    </source>
</evidence>
<organism evidence="1 3">
    <name type="scientific">Xylanibacter ruminicola</name>
    <name type="common">Prevotella ruminicola</name>
    <dbReference type="NCBI Taxonomy" id="839"/>
    <lineage>
        <taxon>Bacteria</taxon>
        <taxon>Pseudomonadati</taxon>
        <taxon>Bacteroidota</taxon>
        <taxon>Bacteroidia</taxon>
        <taxon>Bacteroidales</taxon>
        <taxon>Prevotellaceae</taxon>
        <taxon>Xylanibacter</taxon>
    </lineage>
</organism>
<protein>
    <submittedName>
        <fullName evidence="1">Uncharacterized protein</fullName>
    </submittedName>
</protein>
<dbReference type="AlphaFoldDB" id="A0A9D5NY08"/>
<comment type="caution">
    <text evidence="1">The sequence shown here is derived from an EMBL/GenBank/DDBJ whole genome shotgun (WGS) entry which is preliminary data.</text>
</comment>
<gene>
    <name evidence="1" type="ORF">E7101_00760</name>
    <name evidence="2" type="ORF">E7101_01700</name>
</gene>
<accession>A0A9D5NY08</accession>
<sequence>MRRIFSSKWPRNPKLLLALKLKNKMKTNNKLNKTVTVNGMMAVTKSDLEMDYVQFLPDNPSIGQVEAFRGKGLGQLLRNGSFEFVRTKRLRHKPEFKGGYASLSFGADGNDRVTFVVPNELRAQLPTILRKGICPIIKHLQKKGYSK</sequence>
<dbReference type="EMBL" id="SUYC01000001">
    <property type="protein sequence ID" value="MBE6269650.1"/>
    <property type="molecule type" value="Genomic_DNA"/>
</dbReference>
<dbReference type="Proteomes" id="UP000806522">
    <property type="component" value="Unassembled WGS sequence"/>
</dbReference>